<organism evidence="1 2">
    <name type="scientific">Vreelandella olivaria</name>
    <dbReference type="NCBI Taxonomy" id="390919"/>
    <lineage>
        <taxon>Bacteria</taxon>
        <taxon>Pseudomonadati</taxon>
        <taxon>Pseudomonadota</taxon>
        <taxon>Gammaproteobacteria</taxon>
        <taxon>Oceanospirillales</taxon>
        <taxon>Halomonadaceae</taxon>
        <taxon>Vreelandella</taxon>
    </lineage>
</organism>
<dbReference type="EMBL" id="AP019416">
    <property type="protein sequence ID" value="BBI52273.1"/>
    <property type="molecule type" value="Genomic_DNA"/>
</dbReference>
<reference evidence="2" key="1">
    <citation type="journal article" date="2019" name="Microbiol. Resour. Announc.">
        <title>Complete Genome Sequence of Halomonas olivaria, a Moderately Halophilic Bacterium Isolated from Olive Processing Effluents, Obtained by Nanopore Sequencing.</title>
        <authorList>
            <person name="Nagata S."/>
            <person name="Ii K.M."/>
            <person name="Tsukimi T."/>
            <person name="Miura M.C."/>
            <person name="Galipon J."/>
            <person name="Arakawa K."/>
        </authorList>
    </citation>
    <scope>NUCLEOTIDE SEQUENCE [LARGE SCALE GENOMIC DNA]</scope>
    <source>
        <strain evidence="2">TYRC17</strain>
    </source>
</reference>
<gene>
    <name evidence="1" type="ORF">HORIV_46940</name>
</gene>
<protein>
    <submittedName>
        <fullName evidence="1">Uncharacterized protein</fullName>
    </submittedName>
</protein>
<name>A0ABM7GKD3_9GAMM</name>
<keyword evidence="2" id="KW-1185">Reference proteome</keyword>
<sequence length="115" mass="13159">MVQTPLSGVFSVENAGESWETLQRAVDRIVTIIKTDPNKERIDKVITRWIKRHLQRLGAEVNLEQLNSLVEDKDMLAENLENLVQKSVGLVSNWVLKRTSRSREACFGKQTQRGL</sequence>
<accession>A0ABM7GKD3</accession>
<evidence type="ECO:0000313" key="1">
    <source>
        <dbReference type="EMBL" id="BBI52273.1"/>
    </source>
</evidence>
<dbReference type="Proteomes" id="UP000289555">
    <property type="component" value="Chromosome"/>
</dbReference>
<proteinExistence type="predicted"/>
<evidence type="ECO:0000313" key="2">
    <source>
        <dbReference type="Proteomes" id="UP000289555"/>
    </source>
</evidence>